<evidence type="ECO:0000256" key="1">
    <source>
        <dbReference type="ARBA" id="ARBA00004651"/>
    </source>
</evidence>
<feature type="transmembrane region" description="Helical" evidence="5">
    <location>
        <begin position="180"/>
        <end position="198"/>
    </location>
</feature>
<reference evidence="7 8" key="1">
    <citation type="journal article" date="2019" name="ACS Chem. Biol.">
        <title>Identification and Mobilization of a Cryptic Antibiotic Biosynthesis Gene Locus from a Human-Pathogenic Nocardia Isolate.</title>
        <authorList>
            <person name="Herisse M."/>
            <person name="Ishida K."/>
            <person name="Porter J.L."/>
            <person name="Howden B."/>
            <person name="Hertweck C."/>
            <person name="Stinear T.P."/>
            <person name="Pidot S.J."/>
        </authorList>
    </citation>
    <scope>NUCLEOTIDE SEQUENCE [LARGE SCALE GENOMIC DNA]</scope>
    <source>
        <strain evidence="7 8">AUSMDU00012715</strain>
    </source>
</reference>
<feature type="transmembrane region" description="Helical" evidence="5">
    <location>
        <begin position="210"/>
        <end position="229"/>
    </location>
</feature>
<organism evidence="7 8">
    <name type="scientific">Nocardia terpenica</name>
    <dbReference type="NCBI Taxonomy" id="455432"/>
    <lineage>
        <taxon>Bacteria</taxon>
        <taxon>Bacillati</taxon>
        <taxon>Actinomycetota</taxon>
        <taxon>Actinomycetes</taxon>
        <taxon>Mycobacteriales</taxon>
        <taxon>Nocardiaceae</taxon>
        <taxon>Nocardia</taxon>
    </lineage>
</organism>
<dbReference type="PANTHER" id="PTHR42718:SF39">
    <property type="entry name" value="ACTINORHODIN TRANSPORTER-RELATED"/>
    <property type="match status" value="1"/>
</dbReference>
<feature type="domain" description="Major facilitator superfamily (MFS) profile" evidence="6">
    <location>
        <begin position="21"/>
        <end position="475"/>
    </location>
</feature>
<dbReference type="EMBL" id="CP046173">
    <property type="protein sequence ID" value="QIS21132.1"/>
    <property type="molecule type" value="Genomic_DNA"/>
</dbReference>
<feature type="transmembrane region" description="Helical" evidence="5">
    <location>
        <begin position="112"/>
        <end position="133"/>
    </location>
</feature>
<feature type="transmembrane region" description="Helical" evidence="5">
    <location>
        <begin position="235"/>
        <end position="258"/>
    </location>
</feature>
<dbReference type="Gene3D" id="1.20.1250.20">
    <property type="entry name" value="MFS general substrate transporter like domains"/>
    <property type="match status" value="1"/>
</dbReference>
<evidence type="ECO:0000313" key="8">
    <source>
        <dbReference type="Proteomes" id="UP000500953"/>
    </source>
</evidence>
<sequence>MTTIADLSEERVQADPRRWLALAVLLAAAFMDSVDVTVVHIAIPSLQRDIGATAAQVQWITGGYALAFALGLVTGGRLGDMFGRKRLMLFGIAAFTLTSLLCGIASGPEMLLVGRVLQGAAAAMMVPQVLSIVHVSFPEHERAKVFGIYGAVMGLGTTAGPLIGASLVEGNLFGLHWRPIFLVNLPIGLAVLVIGALVVRESKSDRVTKLDLPGVALVTLGLFLLMLPLTQGRELGWPAWSIAMLIGSAPVLALFVAYERRLHRRGGQPLVPLALFRARSFSGGLAVQLCFGLASGVFFLAWILYMQLGLGWSPVRTALAGLPLSIGLIIGAAVSTQVLVPRFGRTALQLGGLIAAGGAVLYHTLVAHDGASMSVAQTAIPAVLMGLGFGTIIAPLTDAALSAVPHDSAGAASGLFNTVTQLGQALGIAVSSLVFFGRLDHGDDMPTAFGYSLWYVAAGFVLAFALLFTLPRVAKSPAAAAVPA</sequence>
<feature type="transmembrane region" description="Helical" evidence="5">
    <location>
        <begin position="379"/>
        <end position="403"/>
    </location>
</feature>
<evidence type="ECO:0000313" key="7">
    <source>
        <dbReference type="EMBL" id="QIS21132.1"/>
    </source>
</evidence>
<feature type="transmembrane region" description="Helical" evidence="5">
    <location>
        <begin position="145"/>
        <end position="168"/>
    </location>
</feature>
<dbReference type="RefSeq" id="WP_167488437.1">
    <property type="nucleotide sequence ID" value="NZ_CP046173.1"/>
</dbReference>
<feature type="transmembrane region" description="Helical" evidence="5">
    <location>
        <begin position="285"/>
        <end position="305"/>
    </location>
</feature>
<protein>
    <submittedName>
        <fullName evidence="7">MFS transporter</fullName>
    </submittedName>
</protein>
<evidence type="ECO:0000256" key="3">
    <source>
        <dbReference type="ARBA" id="ARBA00022989"/>
    </source>
</evidence>
<gene>
    <name evidence="7" type="ORF">F6W96_25215</name>
</gene>
<evidence type="ECO:0000256" key="5">
    <source>
        <dbReference type="SAM" id="Phobius"/>
    </source>
</evidence>
<dbReference type="InterPro" id="IPR020846">
    <property type="entry name" value="MFS_dom"/>
</dbReference>
<dbReference type="InterPro" id="IPR011701">
    <property type="entry name" value="MFS"/>
</dbReference>
<feature type="transmembrane region" description="Helical" evidence="5">
    <location>
        <begin position="448"/>
        <end position="470"/>
    </location>
</feature>
<evidence type="ECO:0000256" key="2">
    <source>
        <dbReference type="ARBA" id="ARBA00022692"/>
    </source>
</evidence>
<feature type="transmembrane region" description="Helical" evidence="5">
    <location>
        <begin position="20"/>
        <end position="43"/>
    </location>
</feature>
<feature type="transmembrane region" description="Helical" evidence="5">
    <location>
        <begin position="87"/>
        <end position="106"/>
    </location>
</feature>
<dbReference type="AlphaFoldDB" id="A0A6G9Z6L2"/>
<evidence type="ECO:0000256" key="4">
    <source>
        <dbReference type="ARBA" id="ARBA00023136"/>
    </source>
</evidence>
<feature type="transmembrane region" description="Helical" evidence="5">
    <location>
        <begin position="415"/>
        <end position="436"/>
    </location>
</feature>
<accession>A0A6G9Z6L2</accession>
<dbReference type="SUPFAM" id="SSF103473">
    <property type="entry name" value="MFS general substrate transporter"/>
    <property type="match status" value="1"/>
</dbReference>
<dbReference type="CDD" id="cd17321">
    <property type="entry name" value="MFS_MMR_MDR_like"/>
    <property type="match status" value="1"/>
</dbReference>
<dbReference type="Gene3D" id="1.20.1720.10">
    <property type="entry name" value="Multidrug resistance protein D"/>
    <property type="match status" value="1"/>
</dbReference>
<comment type="subcellular location">
    <subcellularLocation>
        <location evidence="1">Cell membrane</location>
        <topology evidence="1">Multi-pass membrane protein</topology>
    </subcellularLocation>
</comment>
<dbReference type="GO" id="GO:0005886">
    <property type="term" value="C:plasma membrane"/>
    <property type="evidence" value="ECO:0007669"/>
    <property type="project" value="UniProtKB-SubCell"/>
</dbReference>
<dbReference type="InterPro" id="IPR036259">
    <property type="entry name" value="MFS_trans_sf"/>
</dbReference>
<dbReference type="PROSITE" id="PS50850">
    <property type="entry name" value="MFS"/>
    <property type="match status" value="1"/>
</dbReference>
<keyword evidence="3 5" id="KW-1133">Transmembrane helix</keyword>
<evidence type="ECO:0000259" key="6">
    <source>
        <dbReference type="PROSITE" id="PS50850"/>
    </source>
</evidence>
<proteinExistence type="predicted"/>
<dbReference type="Pfam" id="PF07690">
    <property type="entry name" value="MFS_1"/>
    <property type="match status" value="1"/>
</dbReference>
<dbReference type="PANTHER" id="PTHR42718">
    <property type="entry name" value="MAJOR FACILITATOR SUPERFAMILY MULTIDRUG TRANSPORTER MFSC"/>
    <property type="match status" value="1"/>
</dbReference>
<feature type="transmembrane region" description="Helical" evidence="5">
    <location>
        <begin position="55"/>
        <end position="75"/>
    </location>
</feature>
<name>A0A6G9Z6L2_9NOCA</name>
<dbReference type="Proteomes" id="UP000500953">
    <property type="component" value="Chromosome"/>
</dbReference>
<feature type="transmembrane region" description="Helical" evidence="5">
    <location>
        <begin position="347"/>
        <end position="367"/>
    </location>
</feature>
<keyword evidence="4 5" id="KW-0472">Membrane</keyword>
<feature type="transmembrane region" description="Helical" evidence="5">
    <location>
        <begin position="317"/>
        <end position="340"/>
    </location>
</feature>
<keyword evidence="2 5" id="KW-0812">Transmembrane</keyword>
<dbReference type="PRINTS" id="PR01036">
    <property type="entry name" value="TCRTETB"/>
</dbReference>
<dbReference type="GO" id="GO:0022857">
    <property type="term" value="F:transmembrane transporter activity"/>
    <property type="evidence" value="ECO:0007669"/>
    <property type="project" value="InterPro"/>
</dbReference>